<keyword evidence="1" id="KW-1133">Transmembrane helix</keyword>
<evidence type="ECO:0008006" key="4">
    <source>
        <dbReference type="Google" id="ProtNLM"/>
    </source>
</evidence>
<feature type="transmembrane region" description="Helical" evidence="1">
    <location>
        <begin position="193"/>
        <end position="213"/>
    </location>
</feature>
<feature type="transmembrane region" description="Helical" evidence="1">
    <location>
        <begin position="152"/>
        <end position="173"/>
    </location>
</feature>
<dbReference type="PANTHER" id="PTHR34980">
    <property type="entry name" value="INNER MEMBRANE PROTEIN-RELATED-RELATED"/>
    <property type="match status" value="1"/>
</dbReference>
<dbReference type="eggNOG" id="COG3152">
    <property type="taxonomic scope" value="Bacteria"/>
</dbReference>
<sequence>MSTNGTVINGRRVHNEEISIEHGTSVLFAGKIPLVWESVDAILLPPAATSISTTRSSAKGPSNAYLQSIDFKEMLFSFKGRINRSTFWTYTLAMAVVQFIVYGFYFMIMKVASSDFTSFTVVTSLLVLLALLFVWPGLALSVKRCHDRNKSGWFHLVSLVPLLGIWYIVEIFFLKGSDGYNQYGEEPVYNPALTQYTVIAAVLSLLSYLYCMWQYLDYCAL</sequence>
<dbReference type="KEGG" id="pph:Ppha_1075"/>
<evidence type="ECO:0000256" key="1">
    <source>
        <dbReference type="SAM" id="Phobius"/>
    </source>
</evidence>
<keyword evidence="1" id="KW-0472">Membrane</keyword>
<evidence type="ECO:0000313" key="2">
    <source>
        <dbReference type="EMBL" id="ACF43355.1"/>
    </source>
</evidence>
<dbReference type="Proteomes" id="UP000002724">
    <property type="component" value="Chromosome"/>
</dbReference>
<keyword evidence="1" id="KW-0812">Transmembrane</keyword>
<protein>
    <recommendedName>
        <fullName evidence="4">DUF805 domain-containing protein</fullName>
    </recommendedName>
</protein>
<name>B4SG44_PELPB</name>
<gene>
    <name evidence="2" type="ordered locus">Ppha_1075</name>
</gene>
<dbReference type="InterPro" id="IPR008523">
    <property type="entry name" value="DUF805"/>
</dbReference>
<dbReference type="AlphaFoldDB" id="B4SG44"/>
<dbReference type="Pfam" id="PF05656">
    <property type="entry name" value="DUF805"/>
    <property type="match status" value="1"/>
</dbReference>
<dbReference type="OrthoDB" id="9812349at2"/>
<accession>B4SG44</accession>
<dbReference type="EMBL" id="CP001110">
    <property type="protein sequence ID" value="ACF43355.1"/>
    <property type="molecule type" value="Genomic_DNA"/>
</dbReference>
<feature type="transmembrane region" description="Helical" evidence="1">
    <location>
        <begin position="119"/>
        <end position="140"/>
    </location>
</feature>
<feature type="transmembrane region" description="Helical" evidence="1">
    <location>
        <begin position="87"/>
        <end position="107"/>
    </location>
</feature>
<keyword evidence="3" id="KW-1185">Reference proteome</keyword>
<dbReference type="RefSeq" id="WP_012507848.1">
    <property type="nucleotide sequence ID" value="NC_011060.1"/>
</dbReference>
<dbReference type="STRING" id="324925.Ppha_1075"/>
<organism evidence="2 3">
    <name type="scientific">Pelodictyon phaeoclathratiforme (strain DSM 5477 / BU-1)</name>
    <dbReference type="NCBI Taxonomy" id="324925"/>
    <lineage>
        <taxon>Bacteria</taxon>
        <taxon>Pseudomonadati</taxon>
        <taxon>Chlorobiota</taxon>
        <taxon>Chlorobiia</taxon>
        <taxon>Chlorobiales</taxon>
        <taxon>Chlorobiaceae</taxon>
        <taxon>Chlorobium/Pelodictyon group</taxon>
        <taxon>Pelodictyon</taxon>
    </lineage>
</organism>
<dbReference type="HOGENOM" id="CLU_1249647_0_0_10"/>
<dbReference type="GO" id="GO:0005886">
    <property type="term" value="C:plasma membrane"/>
    <property type="evidence" value="ECO:0007669"/>
    <property type="project" value="TreeGrafter"/>
</dbReference>
<reference evidence="2 3" key="1">
    <citation type="submission" date="2008-06" db="EMBL/GenBank/DDBJ databases">
        <title>Complete sequence of Pelodictyon phaeoclathratiforme BU-1.</title>
        <authorList>
            <consortium name="US DOE Joint Genome Institute"/>
            <person name="Lucas S."/>
            <person name="Copeland A."/>
            <person name="Lapidus A."/>
            <person name="Glavina del Rio T."/>
            <person name="Dalin E."/>
            <person name="Tice H."/>
            <person name="Bruce D."/>
            <person name="Goodwin L."/>
            <person name="Pitluck S."/>
            <person name="Schmutz J."/>
            <person name="Larimer F."/>
            <person name="Land M."/>
            <person name="Hauser L."/>
            <person name="Kyrpides N."/>
            <person name="Mikhailova N."/>
            <person name="Liu Z."/>
            <person name="Li T."/>
            <person name="Zhao F."/>
            <person name="Overmann J."/>
            <person name="Bryant D.A."/>
            <person name="Richardson P."/>
        </authorList>
    </citation>
    <scope>NUCLEOTIDE SEQUENCE [LARGE SCALE GENOMIC DNA]</scope>
    <source>
        <strain evidence="3">DSM 5477 / BU-1</strain>
    </source>
</reference>
<evidence type="ECO:0000313" key="3">
    <source>
        <dbReference type="Proteomes" id="UP000002724"/>
    </source>
</evidence>
<proteinExistence type="predicted"/>